<sequence>MSWDVSDQRGFSRTGFARRLKGLTRQCPFAFRLQKAVQTIQPGPASEGNKVQGKPQVYQRPTLGELVPRETYKSPRRLVKFSGSDPIMFIVDGKEGIRLSDSREGSWPLKWQSA</sequence>
<protein>
    <submittedName>
        <fullName evidence="1">Uncharacterized protein</fullName>
    </submittedName>
</protein>
<keyword evidence="2" id="KW-1185">Reference proteome</keyword>
<comment type="caution">
    <text evidence="1">The sequence shown here is derived from an EMBL/GenBank/DDBJ whole genome shotgun (WGS) entry which is preliminary data.</text>
</comment>
<dbReference type="EMBL" id="MU119085">
    <property type="protein sequence ID" value="KAF9641847.1"/>
    <property type="molecule type" value="Genomic_DNA"/>
</dbReference>
<name>A0ACB6YX15_THEGA</name>
<evidence type="ECO:0000313" key="1">
    <source>
        <dbReference type="EMBL" id="KAF9641847.1"/>
    </source>
</evidence>
<proteinExistence type="predicted"/>
<organism evidence="1 2">
    <name type="scientific">Thelephora ganbajun</name>
    <name type="common">Ganba fungus</name>
    <dbReference type="NCBI Taxonomy" id="370292"/>
    <lineage>
        <taxon>Eukaryota</taxon>
        <taxon>Fungi</taxon>
        <taxon>Dikarya</taxon>
        <taxon>Basidiomycota</taxon>
        <taxon>Agaricomycotina</taxon>
        <taxon>Agaricomycetes</taxon>
        <taxon>Thelephorales</taxon>
        <taxon>Thelephoraceae</taxon>
        <taxon>Thelephora</taxon>
    </lineage>
</organism>
<gene>
    <name evidence="1" type="ORF">BDM02DRAFT_3133528</name>
</gene>
<reference evidence="1" key="2">
    <citation type="journal article" date="2020" name="Nat. Commun.">
        <title>Large-scale genome sequencing of mycorrhizal fungi provides insights into the early evolution of symbiotic traits.</title>
        <authorList>
            <person name="Miyauchi S."/>
            <person name="Kiss E."/>
            <person name="Kuo A."/>
            <person name="Drula E."/>
            <person name="Kohler A."/>
            <person name="Sanchez-Garcia M."/>
            <person name="Morin E."/>
            <person name="Andreopoulos B."/>
            <person name="Barry K.W."/>
            <person name="Bonito G."/>
            <person name="Buee M."/>
            <person name="Carver A."/>
            <person name="Chen C."/>
            <person name="Cichocki N."/>
            <person name="Clum A."/>
            <person name="Culley D."/>
            <person name="Crous P.W."/>
            <person name="Fauchery L."/>
            <person name="Girlanda M."/>
            <person name="Hayes R.D."/>
            <person name="Keri Z."/>
            <person name="LaButti K."/>
            <person name="Lipzen A."/>
            <person name="Lombard V."/>
            <person name="Magnuson J."/>
            <person name="Maillard F."/>
            <person name="Murat C."/>
            <person name="Nolan M."/>
            <person name="Ohm R.A."/>
            <person name="Pangilinan J."/>
            <person name="Pereira M.F."/>
            <person name="Perotto S."/>
            <person name="Peter M."/>
            <person name="Pfister S."/>
            <person name="Riley R."/>
            <person name="Sitrit Y."/>
            <person name="Stielow J.B."/>
            <person name="Szollosi G."/>
            <person name="Zifcakova L."/>
            <person name="Stursova M."/>
            <person name="Spatafora J.W."/>
            <person name="Tedersoo L."/>
            <person name="Vaario L.M."/>
            <person name="Yamada A."/>
            <person name="Yan M."/>
            <person name="Wang P."/>
            <person name="Xu J."/>
            <person name="Bruns T."/>
            <person name="Baldrian P."/>
            <person name="Vilgalys R."/>
            <person name="Dunand C."/>
            <person name="Henrissat B."/>
            <person name="Grigoriev I.V."/>
            <person name="Hibbett D."/>
            <person name="Nagy L.G."/>
            <person name="Martin F.M."/>
        </authorList>
    </citation>
    <scope>NUCLEOTIDE SEQUENCE</scope>
    <source>
        <strain evidence="1">P2</strain>
    </source>
</reference>
<reference evidence="1" key="1">
    <citation type="submission" date="2019-10" db="EMBL/GenBank/DDBJ databases">
        <authorList>
            <consortium name="DOE Joint Genome Institute"/>
            <person name="Kuo A."/>
            <person name="Miyauchi S."/>
            <person name="Kiss E."/>
            <person name="Drula E."/>
            <person name="Kohler A."/>
            <person name="Sanchez-Garcia M."/>
            <person name="Andreopoulos B."/>
            <person name="Barry K.W."/>
            <person name="Bonito G."/>
            <person name="Buee M."/>
            <person name="Carver A."/>
            <person name="Chen C."/>
            <person name="Cichocki N."/>
            <person name="Clum A."/>
            <person name="Culley D."/>
            <person name="Crous P.W."/>
            <person name="Fauchery L."/>
            <person name="Girlanda M."/>
            <person name="Hayes R."/>
            <person name="Keri Z."/>
            <person name="Labutti K."/>
            <person name="Lipzen A."/>
            <person name="Lombard V."/>
            <person name="Magnuson J."/>
            <person name="Maillard F."/>
            <person name="Morin E."/>
            <person name="Murat C."/>
            <person name="Nolan M."/>
            <person name="Ohm R."/>
            <person name="Pangilinan J."/>
            <person name="Pereira M."/>
            <person name="Perotto S."/>
            <person name="Peter M."/>
            <person name="Riley R."/>
            <person name="Sitrit Y."/>
            <person name="Stielow B."/>
            <person name="Szollosi G."/>
            <person name="Zifcakova L."/>
            <person name="Stursova M."/>
            <person name="Spatafora J.W."/>
            <person name="Tedersoo L."/>
            <person name="Vaario L.-M."/>
            <person name="Yamada A."/>
            <person name="Yan M."/>
            <person name="Wang P."/>
            <person name="Xu J."/>
            <person name="Bruns T."/>
            <person name="Baldrian P."/>
            <person name="Vilgalys R."/>
            <person name="Henrissat B."/>
            <person name="Grigoriev I.V."/>
            <person name="Hibbett D."/>
            <person name="Nagy L.G."/>
            <person name="Martin F.M."/>
        </authorList>
    </citation>
    <scope>NUCLEOTIDE SEQUENCE</scope>
    <source>
        <strain evidence="1">P2</strain>
    </source>
</reference>
<accession>A0ACB6YX15</accession>
<evidence type="ECO:0000313" key="2">
    <source>
        <dbReference type="Proteomes" id="UP000886501"/>
    </source>
</evidence>
<dbReference type="Proteomes" id="UP000886501">
    <property type="component" value="Unassembled WGS sequence"/>
</dbReference>